<comment type="caution">
    <text evidence="1">The sequence shown here is derived from an EMBL/GenBank/DDBJ whole genome shotgun (WGS) entry which is preliminary data.</text>
</comment>
<feature type="non-terminal residue" evidence="1">
    <location>
        <position position="167"/>
    </location>
</feature>
<gene>
    <name evidence="1" type="ORF">OBE_02750</name>
</gene>
<dbReference type="AlphaFoldDB" id="K1TYR2"/>
<organism evidence="1">
    <name type="scientific">human gut metagenome</name>
    <dbReference type="NCBI Taxonomy" id="408170"/>
    <lineage>
        <taxon>unclassified sequences</taxon>
        <taxon>metagenomes</taxon>
        <taxon>organismal metagenomes</taxon>
    </lineage>
</organism>
<sequence length="167" mass="18856">QIAGSNGLMGASDTSWVMQRKRMSQTASIFVTGRDMDNKTLRLHEENCVWMLDEEESTEQIIAKAVPSYLWKVADYIDSVGTWQGTATELLSAADIEGVLPHQLTRKIVEHFDTVFTPRGIRYETHRTSQARQMKFSHDGNDADDANDAEIDITQLFKWDISQTASS</sequence>
<reference evidence="1" key="1">
    <citation type="journal article" date="2013" name="Environ. Microbiol.">
        <title>Microbiota from the distal guts of lean and obese adolescents exhibit partial functional redundancy besides clear differences in community structure.</title>
        <authorList>
            <person name="Ferrer M."/>
            <person name="Ruiz A."/>
            <person name="Lanza F."/>
            <person name="Haange S.B."/>
            <person name="Oberbach A."/>
            <person name="Till H."/>
            <person name="Bargiela R."/>
            <person name="Campoy C."/>
            <person name="Segura M.T."/>
            <person name="Richter M."/>
            <person name="von Bergen M."/>
            <person name="Seifert J."/>
            <person name="Suarez A."/>
        </authorList>
    </citation>
    <scope>NUCLEOTIDE SEQUENCE</scope>
</reference>
<protein>
    <submittedName>
        <fullName evidence="1">Uncharacterized protein</fullName>
    </submittedName>
</protein>
<dbReference type="EMBL" id="AJWZ01001802">
    <property type="protein sequence ID" value="EKC72729.1"/>
    <property type="molecule type" value="Genomic_DNA"/>
</dbReference>
<feature type="non-terminal residue" evidence="1">
    <location>
        <position position="1"/>
    </location>
</feature>
<accession>K1TYR2</accession>
<name>K1TYR2_9ZZZZ</name>
<proteinExistence type="predicted"/>
<evidence type="ECO:0000313" key="1">
    <source>
        <dbReference type="EMBL" id="EKC72729.1"/>
    </source>
</evidence>